<dbReference type="InterPro" id="IPR055777">
    <property type="entry name" value="DUF7353"/>
</dbReference>
<reference evidence="4 5" key="2">
    <citation type="journal article" date="2012" name="Proc. Natl. Acad. Sci. U.S.A.">
        <title>Antigenic diversity is generated by distinct evolutionary mechanisms in African trypanosome species.</title>
        <authorList>
            <person name="Jackson A.P."/>
            <person name="Berry A."/>
            <person name="Aslett M."/>
            <person name="Allison H.C."/>
            <person name="Burton P."/>
            <person name="Vavrova-Anderson J."/>
            <person name="Brown R."/>
            <person name="Browne H."/>
            <person name="Corton N."/>
            <person name="Hauser H."/>
            <person name="Gamble J."/>
            <person name="Gilderthorp R."/>
            <person name="Marcello L."/>
            <person name="McQuillan J."/>
            <person name="Otto T.D."/>
            <person name="Quail M.A."/>
            <person name="Sanders M.J."/>
            <person name="van Tonder A."/>
            <person name="Ginger M.L."/>
            <person name="Field M.C."/>
            <person name="Barry J.D."/>
            <person name="Hertz-Fowler C."/>
            <person name="Berriman M."/>
        </authorList>
    </citation>
    <scope>NUCLEOTIDE SEQUENCE [LARGE SCALE GENOMIC DNA]</scope>
    <source>
        <strain evidence="4 5">IL3000</strain>
    </source>
</reference>
<dbReference type="EMBL" id="CAEQ01001444">
    <property type="protein sequence ID" value="CCD14277.1"/>
    <property type="molecule type" value="Genomic_DNA"/>
</dbReference>
<keyword evidence="5" id="KW-1185">Reference proteome</keyword>
<protein>
    <submittedName>
        <fullName evidence="3">Uncharacterized protein TCIL3000_4_3490</fullName>
    </submittedName>
</protein>
<evidence type="ECO:0000259" key="2">
    <source>
        <dbReference type="PROSITE" id="PS50191"/>
    </source>
</evidence>
<dbReference type="Pfam" id="PF24044">
    <property type="entry name" value="DUF7353"/>
    <property type="match status" value="1"/>
</dbReference>
<sequence length="284" mass="32498">MSSFLQELGPVAVSHRQEVEEVKRQLNMRREELDCWVYSFLENKKFDVEETVAKLKRRLAMEAEEMAKYEFTDYMHESLRSGIIQVIGNDKSGRTVFYVTVSRDKKEADHRDEKKRTFDLMVSYGTQLRADNKRGQMVLLVNYENASLWSNVDLPFLADLALRLSKFFPGCVSKVYVCNIGATVCTVLVPFVSQLPASLSENIKFLTSVDVSSGSLLEFIDEDVLPVALGGKNDCDNQAEWDRHGEVIETYFNQMREAVVDRGLTLKDWELECLDLESKACCKD</sequence>
<dbReference type="SMART" id="SM00516">
    <property type="entry name" value="SEC14"/>
    <property type="match status" value="1"/>
</dbReference>
<keyword evidence="1" id="KW-0175">Coiled coil</keyword>
<dbReference type="Gene3D" id="3.40.525.10">
    <property type="entry name" value="CRAL-TRIO lipid binding domain"/>
    <property type="match status" value="1"/>
</dbReference>
<dbReference type="GO" id="GO:0140284">
    <property type="term" value="C:endoplasmic reticulum-endosome membrane contact site"/>
    <property type="evidence" value="ECO:0007669"/>
    <property type="project" value="TreeGrafter"/>
</dbReference>
<proteinExistence type="predicted"/>
<dbReference type="PROSITE" id="PS50191">
    <property type="entry name" value="CRAL_TRIO"/>
    <property type="match status" value="1"/>
</dbReference>
<dbReference type="SUPFAM" id="SSF52087">
    <property type="entry name" value="CRAL/TRIO domain"/>
    <property type="match status" value="1"/>
</dbReference>
<dbReference type="VEuPathDB" id="TriTrypDB:TcIL3000_0_49170"/>
<feature type="coiled-coil region" evidence="1">
    <location>
        <begin position="12"/>
        <end position="58"/>
    </location>
</feature>
<dbReference type="InterPro" id="IPR053012">
    <property type="entry name" value="ER-organelle_contact"/>
</dbReference>
<name>F9WAK7_TRYCI</name>
<dbReference type="InterPro" id="IPR001251">
    <property type="entry name" value="CRAL-TRIO_dom"/>
</dbReference>
<accession>F9WAK7</accession>
<gene>
    <name evidence="4" type="ORF">TCIL3000_0_49170</name>
    <name evidence="3" type="ORF">TCIL3000_4_3490</name>
</gene>
<dbReference type="PANTHER" id="PTHR46384:SF2">
    <property type="entry name" value="CRAL-TRIO DOMAIN-CONTAINING PROTEIN"/>
    <property type="match status" value="1"/>
</dbReference>
<dbReference type="InterPro" id="IPR036865">
    <property type="entry name" value="CRAL-TRIO_dom_sf"/>
</dbReference>
<dbReference type="OMA" id="LNITHHY"/>
<dbReference type="EMBL" id="HE575317">
    <property type="protein sequence ID" value="CCC90247.1"/>
    <property type="molecule type" value="Genomic_DNA"/>
</dbReference>
<feature type="domain" description="CRAL-TRIO" evidence="2">
    <location>
        <begin position="62"/>
        <end position="237"/>
    </location>
</feature>
<dbReference type="GO" id="GO:0012505">
    <property type="term" value="C:endomembrane system"/>
    <property type="evidence" value="ECO:0007669"/>
    <property type="project" value="TreeGrafter"/>
</dbReference>
<dbReference type="AlphaFoldDB" id="F9WAK7"/>
<dbReference type="CDD" id="cd00170">
    <property type="entry name" value="SEC14"/>
    <property type="match status" value="1"/>
</dbReference>
<evidence type="ECO:0000313" key="3">
    <source>
        <dbReference type="EMBL" id="CCC90247.1"/>
    </source>
</evidence>
<evidence type="ECO:0000313" key="4">
    <source>
        <dbReference type="EMBL" id="CCD14277.1"/>
    </source>
</evidence>
<dbReference type="PANTHER" id="PTHR46384">
    <property type="entry name" value="MOTILE SPERM DOMAIN-CONTAINING PROTEIN 2"/>
    <property type="match status" value="1"/>
</dbReference>
<reference evidence="5" key="1">
    <citation type="submission" date="2011-07" db="EMBL/GenBank/DDBJ databases">
        <title>Divergent evolution of antigenic variation in African trypanosomes.</title>
        <authorList>
            <person name="Jackson A.P."/>
            <person name="Berry A."/>
            <person name="Allison H.C."/>
            <person name="Burton P."/>
            <person name="Anderson J."/>
            <person name="Aslett M."/>
            <person name="Brown R."/>
            <person name="Corton N."/>
            <person name="Harris D."/>
            <person name="Hauser H."/>
            <person name="Gamble J."/>
            <person name="Gilderthorp R."/>
            <person name="McQuillan J."/>
            <person name="Quail M.A."/>
            <person name="Sanders M."/>
            <person name="Van Tonder A."/>
            <person name="Ginger M.L."/>
            <person name="Donelson J.E."/>
            <person name="Field M.C."/>
            <person name="Barry J.D."/>
            <person name="Berriman M."/>
            <person name="Hertz-Fowler C."/>
        </authorList>
    </citation>
    <scope>NUCLEOTIDE SEQUENCE [LARGE SCALE GENOMIC DNA]</scope>
    <source>
        <strain evidence="5">IL3000</strain>
    </source>
</reference>
<evidence type="ECO:0000256" key="1">
    <source>
        <dbReference type="SAM" id="Coils"/>
    </source>
</evidence>
<organism evidence="4 5">
    <name type="scientific">Trypanosoma congolense (strain IL3000)</name>
    <dbReference type="NCBI Taxonomy" id="1068625"/>
    <lineage>
        <taxon>Eukaryota</taxon>
        <taxon>Discoba</taxon>
        <taxon>Euglenozoa</taxon>
        <taxon>Kinetoplastea</taxon>
        <taxon>Metakinetoplastina</taxon>
        <taxon>Trypanosomatida</taxon>
        <taxon>Trypanosomatidae</taxon>
        <taxon>Trypanosoma</taxon>
        <taxon>Nannomonas</taxon>
    </lineage>
</organism>
<dbReference type="Pfam" id="PF00650">
    <property type="entry name" value="CRAL_TRIO"/>
    <property type="match status" value="1"/>
</dbReference>
<dbReference type="VEuPathDB" id="TriTrypDB:TcIL3000_4_3490"/>
<evidence type="ECO:0000313" key="5">
    <source>
        <dbReference type="Proteomes" id="UP000000702"/>
    </source>
</evidence>
<dbReference type="Proteomes" id="UP000000702">
    <property type="component" value="Unassembled WGS sequence"/>
</dbReference>